<evidence type="ECO:0000313" key="4">
    <source>
        <dbReference type="Proteomes" id="UP001164718"/>
    </source>
</evidence>
<accession>A0A9E8LUQ3</accession>
<feature type="domain" description="Card1 CARF" evidence="2">
    <location>
        <begin position="78"/>
        <end position="166"/>
    </location>
</feature>
<gene>
    <name evidence="3" type="ORF">OE104_00235</name>
</gene>
<dbReference type="InterPro" id="IPR054008">
    <property type="entry name" value="Csm6_6H"/>
</dbReference>
<sequence length="489" mass="56962">MPDMNAYLAKIEEKKKVLADLDLQSAERNHYYETEVFPLIREYFQKVESNKLENRYDLLILSVGSTFEPLVLSIDAVQPKKVVFLYTKESEKNIDKIDEFINFRPTQMKMYEVDHINPEKIYQRIKEISLQNEGKKIGIDFTGGTKAMSAGMAMAGGMIGADLFYIASKWNKLTRKPEPGSERLKILKNPYELFGDIEIERAQELWSQGEYFAASVLLEEVYKKLPEQYEYRVLAALGKAYSSWEVFNIKAAYEHLHFVTNEGVSHLSRLGKPIFSEKDLHILKKQLEILKVYKEKNLGKDIPLKTVQDVHFMKNLILFFKNLAVKEEEQKRYDIASLYYYRMIEVIGQHRIARFDINTSNPDYSNLKMNQKSILEKINALLKQSKLKQEFHSLPEKLALADTHLLLYVLNDPIAKRVSPSKLRDASEARNYSILAHGFLTIDEEIFKKIRKVAMTFFYGFLQENGEDEFNETLQFITPNFFKTGNEIE</sequence>
<reference evidence="3" key="1">
    <citation type="submission" date="2022-09" db="EMBL/GenBank/DDBJ databases">
        <title>Complete Genomes of Fervidibacillus albus and Fervidibacillus halotolerans isolated from tidal flat sediments.</title>
        <authorList>
            <person name="Kwon K.K."/>
            <person name="Yang S.-H."/>
            <person name="Park M.J."/>
            <person name="Oh H.-M."/>
        </authorList>
    </citation>
    <scope>NUCLEOTIDE SEQUENCE</scope>
    <source>
        <strain evidence="3">MEBiC13591</strain>
    </source>
</reference>
<dbReference type="AlphaFoldDB" id="A0A9E8LUQ3"/>
<dbReference type="KEGG" id="faf:OE104_00235"/>
<organism evidence="3 4">
    <name type="scientific">Fervidibacillus albus</name>
    <dbReference type="NCBI Taxonomy" id="2980026"/>
    <lineage>
        <taxon>Bacteria</taxon>
        <taxon>Bacillati</taxon>
        <taxon>Bacillota</taxon>
        <taxon>Bacilli</taxon>
        <taxon>Bacillales</taxon>
        <taxon>Bacillaceae</taxon>
        <taxon>Fervidibacillus</taxon>
    </lineage>
</organism>
<protein>
    <submittedName>
        <fullName evidence="3">TIGR02710 family CRISPR-associated CARF protein</fullName>
    </submittedName>
</protein>
<dbReference type="Gene3D" id="3.40.50.10770">
    <property type="entry name" value="Hypothetical protein VC1899 like domain (Restriction endonuclease-like)"/>
    <property type="match status" value="1"/>
</dbReference>
<dbReference type="NCBIfam" id="TIGR02710">
    <property type="entry name" value="TIGR02710 family CRISPR-associated CARF protein"/>
    <property type="match status" value="1"/>
</dbReference>
<dbReference type="Pfam" id="PF22205">
    <property type="entry name" value="Csm6_6H"/>
    <property type="match status" value="1"/>
</dbReference>
<dbReference type="RefSeq" id="WP_275417628.1">
    <property type="nucleotide sequence ID" value="NZ_CP106878.1"/>
</dbReference>
<evidence type="ECO:0000259" key="2">
    <source>
        <dbReference type="Pfam" id="PF23400"/>
    </source>
</evidence>
<dbReference type="Proteomes" id="UP001164718">
    <property type="component" value="Chromosome"/>
</dbReference>
<proteinExistence type="predicted"/>
<dbReference type="SUPFAM" id="SSF52980">
    <property type="entry name" value="Restriction endonuclease-like"/>
    <property type="match status" value="1"/>
</dbReference>
<dbReference type="InterPro" id="IPR011335">
    <property type="entry name" value="Restrct_endonuc-II-like"/>
</dbReference>
<dbReference type="Pfam" id="PF09670">
    <property type="entry name" value="Cas_Cas02710"/>
    <property type="match status" value="1"/>
</dbReference>
<dbReference type="InterPro" id="IPR056339">
    <property type="entry name" value="CARF_Card1"/>
</dbReference>
<dbReference type="Pfam" id="PF23400">
    <property type="entry name" value="CARF_Card1"/>
    <property type="match status" value="1"/>
</dbReference>
<keyword evidence="4" id="KW-1185">Reference proteome</keyword>
<feature type="domain" description="Csm6 6H" evidence="1">
    <location>
        <begin position="194"/>
        <end position="262"/>
    </location>
</feature>
<evidence type="ECO:0000313" key="3">
    <source>
        <dbReference type="EMBL" id="WAA09846.1"/>
    </source>
</evidence>
<dbReference type="EMBL" id="CP106878">
    <property type="protein sequence ID" value="WAA09846.1"/>
    <property type="molecule type" value="Genomic_DNA"/>
</dbReference>
<name>A0A9E8LUQ3_9BACI</name>
<dbReference type="InterPro" id="IPR014082">
    <property type="entry name" value="CRISPR-assoc_prot_Cas02710"/>
</dbReference>
<evidence type="ECO:0000259" key="1">
    <source>
        <dbReference type="Pfam" id="PF22205"/>
    </source>
</evidence>